<evidence type="ECO:0000259" key="2">
    <source>
        <dbReference type="Pfam" id="PF20248"/>
    </source>
</evidence>
<feature type="domain" description="DUF6603" evidence="2">
    <location>
        <begin position="2207"/>
        <end position="2669"/>
    </location>
</feature>
<feature type="region of interest" description="Disordered" evidence="1">
    <location>
        <begin position="3406"/>
        <end position="3445"/>
    </location>
</feature>
<comment type="caution">
    <text evidence="3">The sequence shown here is derived from an EMBL/GenBank/DDBJ whole genome shotgun (WGS) entry which is preliminary data.</text>
</comment>
<protein>
    <recommendedName>
        <fullName evidence="2">DUF6603 domain-containing protein</fullName>
    </recommendedName>
</protein>
<dbReference type="InterPro" id="IPR046538">
    <property type="entry name" value="DUF6603"/>
</dbReference>
<name>A0A852Z700_9ACTN</name>
<dbReference type="EMBL" id="JACBZH010000001">
    <property type="protein sequence ID" value="NYH87662.1"/>
    <property type="molecule type" value="Genomic_DNA"/>
</dbReference>
<evidence type="ECO:0000256" key="1">
    <source>
        <dbReference type="SAM" id="MobiDB-lite"/>
    </source>
</evidence>
<evidence type="ECO:0000313" key="3">
    <source>
        <dbReference type="EMBL" id="NYH87662.1"/>
    </source>
</evidence>
<gene>
    <name evidence="3" type="ORF">F4554_000300</name>
</gene>
<reference evidence="3 4" key="1">
    <citation type="submission" date="2020-07" db="EMBL/GenBank/DDBJ databases">
        <title>Sequencing the genomes of 1000 actinobacteria strains.</title>
        <authorList>
            <person name="Klenk H.-P."/>
        </authorList>
    </citation>
    <scope>NUCLEOTIDE SEQUENCE [LARGE SCALE GENOMIC DNA]</scope>
    <source>
        <strain evidence="3 4">DSM 18448</strain>
    </source>
</reference>
<keyword evidence="4" id="KW-1185">Reference proteome</keyword>
<dbReference type="Pfam" id="PF20248">
    <property type="entry name" value="DUF6603"/>
    <property type="match status" value="1"/>
</dbReference>
<feature type="compositionally biased region" description="Basic and acidic residues" evidence="1">
    <location>
        <begin position="3426"/>
        <end position="3445"/>
    </location>
</feature>
<evidence type="ECO:0000313" key="4">
    <source>
        <dbReference type="Proteomes" id="UP000579605"/>
    </source>
</evidence>
<sequence length="3445" mass="348494">MTLDAGGLGSFGDLAKAIGLLDAGGSPNTSWFGDPVGSADADSSGNQHGLRHLLADDDQRAALLAFVDGVLGPPDRAVRAGQTWVPLFTNSDPHVTVAAVVAEVAGAVQLGVGLEHTIAGGAPQVSTRVHVPLFQFERHGGPPPIGPAGMPSWLLVGTPGARVRIEVDATFAEVPPAPGAASLGGVALGLGIPTTADDSLAVEFTLRDLQLPGAPSPRTFSFDATSLDDLGTDVLDLVLGLVRAQADTLSGVDPALAPFRAVAGLLGLRDVPGLPPLPLADLPTRGISALVDWVESVLVDPTDPTDHTARDAWLGELASLVGGTVVVGGSGHPDGGVQVVAGPVAVTVGVRVTRGVADHPVLVPWLELALDTRTGARARLAADLLRADTGTGVCTALPDLRVEAVFGEDAGGSPLLPGAAPHVGSLHTGVALDPTGRPAFVLTLHDVVVAGGGPTYDVLDLSSPSAALDSAASVLEGALADAIANLGPAGVLVNRLLGLDPPPGIDPLDVPALFTDPLAAVRTYWRDVTGTPAAATDVLGRLRALVTGVAVADVPGAGTTADPWRVELLGGPGPAGVDLTVWREDTRMLAALSGRVSVPVLGSYEVTAGLGANLVRVDLSGAGGAAFGVDAYGSLTLRRPDATPVRLPLGAYALEADDLSVRVGWAAGRGLRAAISADRLALVTGAPDGRIPIDLPTLDANGDLTFPAADWFAVERAAGALLGELRMPAVDALLDIVGWTGTGAHLSLAGLVGADPEADAATTVRAWLADLVLDCDRVRAALGPVAALLSGFGQSVPSGTGSSRDPYRCPVSGEVRAPGLAVWLDPGCGTGLDDLIQRMGSVAGGESPDAAALDGLLRGAARAVPDLADLLVGRNSLAQGLDLLITRWAGTDGLVGRPTALPDDVTAVELGGLTYAELVALGSVGMLLPDVLDPPPAAVVYVGCEPTWVRDRPAGTAFDRSVTTATGADAPAEESVGAVGTVPATGGGTWFVRLPTPTAAAAERPDRGGVGEQAARLAAVLAGRTDPIVVVGYGGCGAAAVRTAATVPAVSDVVTVGTPWAGLAVDSLHGGLGGDALRLLRRLERPGREPWPDLLLAQEATPREQAAAVVGRSVDAAASDTVVADLASAGDEARRSGLTVHAVFGNLDEETLARGLTAYVMDGVQARIDTALAAYDRTDGEVTALHAGVSLPVTDLDLGGLLVGVGSTVELCRVSRATDAGLRVEPVRGVVVDVHLGVTDGWLAGGPGSDSTVGEVRWMSARIDIPLDGRAGDAELVLHEARGFDVERERWVVRADPTGAAPDVTVTELTSALPEVRVLLADVVARLRAASPDLAGLLDLLGVTRDGGLDPGGLDRLLHDTAHTVREQVAANPADVAARLRALVPAATGAGAVVGWSVGPATLGTDLATGAFTASLRTATAGLPAFAVDVTLGTTGVSATMSLGALDPAAGGLRLVAGATPAGVAVEWAAPGPGVPVRRVALLPRPDEAALRDLATVVLPAVAAHGALGALRQVVPSTTATLLDAVLEAVGLLTPADDLGFRSVVVPVGLVQDPGGWLRHGVATWRANAAAGAAGLLDTLAPLLVPDRGTATGWPLSDGVVVDYAVESGDRLRLRLDVSLAVDAGGGTAATTHLSAGLLVGPDGLPHPTLGASVDVDGRGLALDVALGTDPPVRLRLLRPPAAPLPLYPQGPGLGDALATAGESVLPVVLNALAGHRTDSGTPVLKTVGQAVFDLGEALDLRDGDAFTANRLTSFAANPAARLAARLPFLVATGAAALASALDPAGTVVGVTAGTGTLTLGFGGTGPGHGTGRPVELVLDASGALPAVELRADVTVAGLGRFALERLRLSAAGVEVAARLGPLALDLGAFTLRPLLVVRAGSASGASRTVGLGLALDDGAARSVEFRWGLDATPPSLAAVLRTSPGGAESIRTAVDATEWLLAVVLSVAGGVVVDGLRSVLGPKAVATLQGVVFTDGAGSTDVDPDLALDLLDPEALLGRLKRLLWNAAQEPALSVTLDGKVRIGLASTGTTTRQLGLTLALEPGQRFTLAESDTRVDLEVDASWVSPEVAAGLAVYVLSGTSPADLAIDPAVSVAGLGLRFTNTSGPLLSLGSLSLDGIAVHVYGEARTTGLGGGVNLELAGLAFAPGGGGGSNAVANSIMNDAGQSGPSARPAFSPSFAVQKHPGSDAAVSLRAGPIPGPWWIVVQRQLGPLYLERVGFDTVESGGTLSRISLYFDGRVSIFGLTAAVDRLSISWTGGDPLDLHSWAVDLMGLAISADLSGASLSGGLLKTVGPPDPGGPVSYVGMLLGRFGTYGLSVFGGYTDDHGNPSFFVFGGVNGPIGGPPAFFVTGIGGGLGVNRGLHIPDDPSGFNDFPFIAALDPAARPPEDPMAELRRLNDYFPPQRGLFWFAAGLSFTCFTLVDGIAVLAVSFGDGLEVSLLGLARMALPRPEAALVSIELGLLARFSTKEGSFVIRAALTENSWLLYPEVRLSGGFAFATWWKGPLAGQFVMSLGGYHPDFHRDGYPEVPRLGLTWRVSDAITIKGGAYFALTSEALMAGVDVEVSADFGWAWARIAFGAHGIVHFDPFWFEVQAYARISAGVKIDTFFGTISISISVGARIRVWGPDFSGEATLEVGPCDISVGFGSERRVEPRVLGWAEFVAKYLEDAGGGTARVLSAITGRGTLPAATGGDRSAPTSDGTAGRPFEVYAEFELTVVTTVPTARIDVGLAGGPVPVPVIRSDNLPAVLGLKPMRAGGLVSTLRIRLEQRDPTTGVWTDLPEPLRQLGANLAAAGPRPEGSTAGREAFPIGTWGEPDPAGLPAPALPTGDVVRAGNQVRLVAEATTMARGPEIDYYRVEAARRPLPLQAGGPSRADLLATAGTVEIPHPVTVSQALVAAGEQLFAVPPRDLPAGLLPSGARSALARAAYGREVSAPPLFGTLADGMAPVNAADAAAARTPAGPAPTPRPSRPPVVAGFLTAGSGVAARPPATTVADRRIKRRVAPTLDSVRARLGAHLPVAMHLAALPAAERAGTLAALRVPRTEATGATRSYPLGTSGLTGLVGGITGAFGPAGPAGPAGPVVVFGVPHAGPDGAHGSPDQAQGVLDGAQGVLDGRQGDLDGVPVGVDDPPAPTDGRDLAAGELVVLMLPDAAVDVSDADRPVLEVAGRARVTVLRGDGSVALDDVVTDAPAAGGGIRVAVPPAAALVAVQADGAIAQDGRDDGVAGWHARSRVCSLGSQAALADGCVLTVAGGPAVRGAAWVTAADLLTEAAEVRTSFARPVSAVAIVVEEGDADRLDAVALELEGARRATTPDGADVPPTVLLSGDQAVLAYPVVPIDPKASVPVVVRTRAGGDWRVTGVLGARDGVDFLSRQIVRSGVVAATGRVLAGTGQGARLRWIGVTPSDAPSGAGAHPGTHSHARSDARSDAHGEGGRRDGGR</sequence>
<accession>A0A852Z700</accession>
<feature type="region of interest" description="Disordered" evidence="1">
    <location>
        <begin position="2797"/>
        <end position="2821"/>
    </location>
</feature>
<organism evidence="3 4">
    <name type="scientific">Actinopolymorpha rutila</name>
    <dbReference type="NCBI Taxonomy" id="446787"/>
    <lineage>
        <taxon>Bacteria</taxon>
        <taxon>Bacillati</taxon>
        <taxon>Actinomycetota</taxon>
        <taxon>Actinomycetes</taxon>
        <taxon>Propionibacteriales</taxon>
        <taxon>Actinopolymorphaceae</taxon>
        <taxon>Actinopolymorpha</taxon>
    </lineage>
</organism>
<dbReference type="Proteomes" id="UP000579605">
    <property type="component" value="Unassembled WGS sequence"/>
</dbReference>
<dbReference type="RefSeq" id="WP_179785687.1">
    <property type="nucleotide sequence ID" value="NZ_BAAARR010000034.1"/>
</dbReference>
<proteinExistence type="predicted"/>